<protein>
    <submittedName>
        <fullName evidence="2">Trehalose-6-phosphate synthase</fullName>
    </submittedName>
</protein>
<dbReference type="Proteomes" id="UP001596138">
    <property type="component" value="Unassembled WGS sequence"/>
</dbReference>
<gene>
    <name evidence="2" type="ORF">ACFQGU_01695</name>
</gene>
<dbReference type="EMBL" id="JBHSTI010000002">
    <property type="protein sequence ID" value="MFC6236575.1"/>
    <property type="molecule type" value="Genomic_DNA"/>
</dbReference>
<comment type="similarity">
    <text evidence="1">Belongs to the glycosyltransferase 20 family.</text>
</comment>
<dbReference type="Pfam" id="PF00982">
    <property type="entry name" value="Glyco_transf_20"/>
    <property type="match status" value="1"/>
</dbReference>
<dbReference type="InterPro" id="IPR001830">
    <property type="entry name" value="Glyco_trans_20"/>
</dbReference>
<dbReference type="CDD" id="cd03788">
    <property type="entry name" value="GT20_TPS"/>
    <property type="match status" value="1"/>
</dbReference>
<accession>A0ABW1SXK7</accession>
<organism evidence="2 3">
    <name type="scientific">Longivirga aurantiaca</name>
    <dbReference type="NCBI Taxonomy" id="1837743"/>
    <lineage>
        <taxon>Bacteria</taxon>
        <taxon>Bacillati</taxon>
        <taxon>Actinomycetota</taxon>
        <taxon>Actinomycetes</taxon>
        <taxon>Sporichthyales</taxon>
        <taxon>Sporichthyaceae</taxon>
        <taxon>Longivirga</taxon>
    </lineage>
</organism>
<keyword evidence="3" id="KW-1185">Reference proteome</keyword>
<sequence length="485" mass="54282">MTASHDLLVIANRLPVSAEEHADGTTAWNRSPGGLVSALEPVLREHDAVWIGWSGRFAPDPYSTEDLGRELEPLPDDVGPCALSEVELGRDELEGFYEGFSNSTIWPLYHDAIATPVYHRHHWEPYVAVNRRFARRAAELAAEGATVWVHDYQLQLVPQMLREMRPDLRIGFFLHIPFPPEELFLQLPWRKQIIEGLLGSDLVGFHTPGGAANFLRITGRLLGLDFDETGVDVPDSSRASGVRRVTVGAFPISIDTREYDAMARTAEIHDRAIEIREKLGNPRWVILGVDRLDYTKGIDVRLKAFTELLEGGTIEPGEAVFVQIATPSRENVEDYQRLRDEIELMVGRALGDHGLIGAPPIQYLHQPFDRETLVSFYLAADVMLVTPYRDGMNLVCKEYVASRTDGTGALVLSEFAGAAVELTDAFLVNPYDAEGVKQALVDAMRDDPADLSMRMKAMREHLFEHDVARWAASFLDALEESEQNR</sequence>
<dbReference type="SUPFAM" id="SSF53756">
    <property type="entry name" value="UDP-Glycosyltransferase/glycogen phosphorylase"/>
    <property type="match status" value="1"/>
</dbReference>
<evidence type="ECO:0000313" key="2">
    <source>
        <dbReference type="EMBL" id="MFC6236575.1"/>
    </source>
</evidence>
<dbReference type="Gene3D" id="3.40.50.2000">
    <property type="entry name" value="Glycogen Phosphorylase B"/>
    <property type="match status" value="2"/>
</dbReference>
<comment type="caution">
    <text evidence="2">The sequence shown here is derived from an EMBL/GenBank/DDBJ whole genome shotgun (WGS) entry which is preliminary data.</text>
</comment>
<reference evidence="3" key="1">
    <citation type="journal article" date="2019" name="Int. J. Syst. Evol. Microbiol.">
        <title>The Global Catalogue of Microorganisms (GCM) 10K type strain sequencing project: providing services to taxonomists for standard genome sequencing and annotation.</title>
        <authorList>
            <consortium name="The Broad Institute Genomics Platform"/>
            <consortium name="The Broad Institute Genome Sequencing Center for Infectious Disease"/>
            <person name="Wu L."/>
            <person name="Ma J."/>
        </authorList>
    </citation>
    <scope>NUCLEOTIDE SEQUENCE [LARGE SCALE GENOMIC DNA]</scope>
    <source>
        <strain evidence="3">CGMCC 4.7317</strain>
    </source>
</reference>
<evidence type="ECO:0000313" key="3">
    <source>
        <dbReference type="Proteomes" id="UP001596138"/>
    </source>
</evidence>
<dbReference type="PANTHER" id="PTHR10788">
    <property type="entry name" value="TREHALOSE-6-PHOSPHATE SYNTHASE"/>
    <property type="match status" value="1"/>
</dbReference>
<dbReference type="RefSeq" id="WP_386763617.1">
    <property type="nucleotide sequence ID" value="NZ_JBHSTI010000002.1"/>
</dbReference>
<evidence type="ECO:0000256" key="1">
    <source>
        <dbReference type="ARBA" id="ARBA00008799"/>
    </source>
</evidence>
<name>A0ABW1SXK7_9ACTN</name>
<dbReference type="PANTHER" id="PTHR10788:SF106">
    <property type="entry name" value="BCDNA.GH08860"/>
    <property type="match status" value="1"/>
</dbReference>
<proteinExistence type="inferred from homology"/>